<evidence type="ECO:0000256" key="1">
    <source>
        <dbReference type="SAM" id="Phobius"/>
    </source>
</evidence>
<accession>A0A6C0BGY1</accession>
<dbReference type="Gene3D" id="3.40.250.10">
    <property type="entry name" value="Rhodanese-like domain"/>
    <property type="match status" value="1"/>
</dbReference>
<dbReference type="PROSITE" id="PS50206">
    <property type="entry name" value="RHODANESE_3"/>
    <property type="match status" value="1"/>
</dbReference>
<proteinExistence type="predicted"/>
<dbReference type="CDD" id="cd00158">
    <property type="entry name" value="RHOD"/>
    <property type="match status" value="1"/>
</dbReference>
<sequence>MVHKGKGLMIVILIVILALCYNYMPVDSMVHTTAPSLRISVEEARMKRFGLIIDVRTPKERSELGYLPLSIPISLGSLEKEIPLDISNKNTPILIYSNGDSRAEKAAARVYRMGYHRVSYIDGTYLQLLPGSK</sequence>
<dbReference type="InterPro" id="IPR036873">
    <property type="entry name" value="Rhodanese-like_dom_sf"/>
</dbReference>
<dbReference type="InterPro" id="IPR001763">
    <property type="entry name" value="Rhodanese-like_dom"/>
</dbReference>
<dbReference type="EMBL" id="MN739154">
    <property type="protein sequence ID" value="QHS90994.1"/>
    <property type="molecule type" value="Genomic_DNA"/>
</dbReference>
<protein>
    <recommendedName>
        <fullName evidence="2">Rhodanese domain-containing protein</fullName>
    </recommendedName>
</protein>
<reference evidence="3" key="1">
    <citation type="journal article" date="2020" name="Nature">
        <title>Giant virus diversity and host interactions through global metagenomics.</title>
        <authorList>
            <person name="Schulz F."/>
            <person name="Roux S."/>
            <person name="Paez-Espino D."/>
            <person name="Jungbluth S."/>
            <person name="Walsh D.A."/>
            <person name="Denef V.J."/>
            <person name="McMahon K.D."/>
            <person name="Konstantinidis K.T."/>
            <person name="Eloe-Fadrosh E.A."/>
            <person name="Kyrpides N.C."/>
            <person name="Woyke T."/>
        </authorList>
    </citation>
    <scope>NUCLEOTIDE SEQUENCE</scope>
    <source>
        <strain evidence="3">GVMAG-M-3300013004-44</strain>
    </source>
</reference>
<evidence type="ECO:0000313" key="3">
    <source>
        <dbReference type="EMBL" id="QHS90994.1"/>
    </source>
</evidence>
<keyword evidence="1" id="KW-1133">Transmembrane helix</keyword>
<evidence type="ECO:0000259" key="2">
    <source>
        <dbReference type="PROSITE" id="PS50206"/>
    </source>
</evidence>
<name>A0A6C0BGY1_9ZZZZ</name>
<keyword evidence="1" id="KW-0812">Transmembrane</keyword>
<dbReference type="AlphaFoldDB" id="A0A6C0BGY1"/>
<dbReference type="Pfam" id="PF00581">
    <property type="entry name" value="Rhodanese"/>
    <property type="match status" value="1"/>
</dbReference>
<keyword evidence="1" id="KW-0472">Membrane</keyword>
<feature type="domain" description="Rhodanese" evidence="2">
    <location>
        <begin position="51"/>
        <end position="130"/>
    </location>
</feature>
<organism evidence="3">
    <name type="scientific">viral metagenome</name>
    <dbReference type="NCBI Taxonomy" id="1070528"/>
    <lineage>
        <taxon>unclassified sequences</taxon>
        <taxon>metagenomes</taxon>
        <taxon>organismal metagenomes</taxon>
    </lineage>
</organism>
<feature type="transmembrane region" description="Helical" evidence="1">
    <location>
        <begin position="7"/>
        <end position="24"/>
    </location>
</feature>
<dbReference type="SUPFAM" id="SSF52821">
    <property type="entry name" value="Rhodanese/Cell cycle control phosphatase"/>
    <property type="match status" value="1"/>
</dbReference>